<keyword evidence="2" id="KW-1185">Reference proteome</keyword>
<dbReference type="Gene3D" id="2.110.10.10">
    <property type="entry name" value="Hemopexin-like domain"/>
    <property type="match status" value="1"/>
</dbReference>
<dbReference type="SUPFAM" id="SSF50923">
    <property type="entry name" value="Hemopexin-like domain"/>
    <property type="match status" value="1"/>
</dbReference>
<dbReference type="InterPro" id="IPR036375">
    <property type="entry name" value="Hemopexin-like_dom_sf"/>
</dbReference>
<reference evidence="1 2" key="1">
    <citation type="submission" date="2015-04" db="EMBL/GenBank/DDBJ databases">
        <title>Lasius niger genome sequencing.</title>
        <authorList>
            <person name="Konorov E.A."/>
            <person name="Nikitin M.A."/>
            <person name="Kirill M.V."/>
            <person name="Chang P."/>
        </authorList>
    </citation>
    <scope>NUCLEOTIDE SEQUENCE [LARGE SCALE GENOMIC DNA]</scope>
    <source>
        <tissue evidence="1">Whole</tissue>
    </source>
</reference>
<accession>A0A0J7N833</accession>
<dbReference type="EMBL" id="LBMM01008553">
    <property type="protein sequence ID" value="KMQ88795.1"/>
    <property type="molecule type" value="Genomic_DNA"/>
</dbReference>
<dbReference type="OrthoDB" id="7553117at2759"/>
<gene>
    <name evidence="1" type="ORF">RF55_11657</name>
</gene>
<protein>
    <submittedName>
        <fullName evidence="1">Neutrophil collagenase</fullName>
    </submittedName>
</protein>
<evidence type="ECO:0000313" key="2">
    <source>
        <dbReference type="Proteomes" id="UP000036403"/>
    </source>
</evidence>
<dbReference type="STRING" id="67767.A0A0J7N833"/>
<dbReference type="Proteomes" id="UP000036403">
    <property type="component" value="Unassembled WGS sequence"/>
</dbReference>
<proteinExistence type="predicted"/>
<name>A0A0J7N833_LASNI</name>
<dbReference type="AlphaFoldDB" id="A0A0J7N833"/>
<comment type="caution">
    <text evidence="1">The sequence shown here is derived from an EMBL/GenBank/DDBJ whole genome shotgun (WGS) entry which is preliminary data.</text>
</comment>
<evidence type="ECO:0000313" key="1">
    <source>
        <dbReference type="EMBL" id="KMQ88795.1"/>
    </source>
</evidence>
<organism evidence="1 2">
    <name type="scientific">Lasius niger</name>
    <name type="common">Black garden ant</name>
    <dbReference type="NCBI Taxonomy" id="67767"/>
    <lineage>
        <taxon>Eukaryota</taxon>
        <taxon>Metazoa</taxon>
        <taxon>Ecdysozoa</taxon>
        <taxon>Arthropoda</taxon>
        <taxon>Hexapoda</taxon>
        <taxon>Insecta</taxon>
        <taxon>Pterygota</taxon>
        <taxon>Neoptera</taxon>
        <taxon>Endopterygota</taxon>
        <taxon>Hymenoptera</taxon>
        <taxon>Apocrita</taxon>
        <taxon>Aculeata</taxon>
        <taxon>Formicoidea</taxon>
        <taxon>Formicidae</taxon>
        <taxon>Formicinae</taxon>
        <taxon>Lasius</taxon>
        <taxon>Lasius</taxon>
    </lineage>
</organism>
<dbReference type="PaxDb" id="67767-A0A0J7N833"/>
<sequence length="149" mass="16872">MVKNPSFTLRQRWSKTLADIRLPPNVKINAAINTNTGRTFVIYDDDKVAEIDECTMMAVKYSPLQEIFPGIPSAVMLAFRHIDGNLFFFAKHQSYVFNEFINTVITGGPFDLYALGIECPRNGCCYKYAPFSIEFIISVTYVFASDTTD</sequence>